<proteinExistence type="predicted"/>
<evidence type="ECO:0000313" key="2">
    <source>
        <dbReference type="Proteomes" id="UP000248044"/>
    </source>
</evidence>
<dbReference type="Proteomes" id="UP000248044">
    <property type="component" value="Chromosome"/>
</dbReference>
<reference evidence="1 2" key="1">
    <citation type="submission" date="2018-05" db="EMBL/GenBank/DDBJ databases">
        <title>Complete Genome Sequences of Extremely Thermoacidophilic, Metal-Mobilizing Type-Strain Members of the Archaeal Family Sulfolobaceae: Acidianus brierleyi DSM-1651T, Acidianus sulfidivorans DSM-18786T, Metallosphaera hakonensis DSM-7519T, and Metallosphaera prunae DSM-10039T.</title>
        <authorList>
            <person name="Counts J.A."/>
            <person name="Kelly R.M."/>
        </authorList>
    </citation>
    <scope>NUCLEOTIDE SEQUENCE [LARGE SCALE GENOMIC DNA]</scope>
    <source>
        <strain evidence="1 2">DSM 1651</strain>
    </source>
</reference>
<dbReference type="EMBL" id="CP029289">
    <property type="protein sequence ID" value="AWR94592.1"/>
    <property type="molecule type" value="Genomic_DNA"/>
</dbReference>
<protein>
    <submittedName>
        <fullName evidence="1">Uncharacterized protein</fullName>
    </submittedName>
</protein>
<gene>
    <name evidence="1" type="ORF">DFR85_08295</name>
</gene>
<name>A0A2U9IEX7_9CREN</name>
<accession>A0A2U9IEX7</accession>
<organism evidence="1 2">
    <name type="scientific">Acidianus brierleyi</name>
    <dbReference type="NCBI Taxonomy" id="41673"/>
    <lineage>
        <taxon>Archaea</taxon>
        <taxon>Thermoproteota</taxon>
        <taxon>Thermoprotei</taxon>
        <taxon>Sulfolobales</taxon>
        <taxon>Sulfolobaceae</taxon>
        <taxon>Acidianus</taxon>
    </lineage>
</organism>
<dbReference type="KEGG" id="abri:DFR85_08295"/>
<dbReference type="AlphaFoldDB" id="A0A2U9IEX7"/>
<evidence type="ECO:0000313" key="1">
    <source>
        <dbReference type="EMBL" id="AWR94592.1"/>
    </source>
</evidence>
<sequence length="149" mass="16554">MSSKIEVSECSGDIVINKEEDIELAINKAICEAQGKEKFNEVLVGIDTNSFRLTIAVVADGTLIDTKQTQIESVEDTIDSILESFPHNRFYIGVGTGNRLGELVYKVLSLKFPGVKRVDERKTSSKNPYVKIKNKDIRAAYLIALRSTT</sequence>
<keyword evidence="2" id="KW-1185">Reference proteome</keyword>